<keyword evidence="2 4" id="KW-0694">RNA-binding</keyword>
<gene>
    <name evidence="7" type="ORF">ACFOSU_00055</name>
</gene>
<name>A0ABV7EHU8_9GAMM</name>
<dbReference type="InterPro" id="IPR002942">
    <property type="entry name" value="S4_RNA-bd"/>
</dbReference>
<proteinExistence type="inferred from homology"/>
<dbReference type="PROSITE" id="PS50889">
    <property type="entry name" value="S4"/>
    <property type="match status" value="1"/>
</dbReference>
<feature type="compositionally biased region" description="Basic and acidic residues" evidence="5">
    <location>
        <begin position="101"/>
        <end position="112"/>
    </location>
</feature>
<feature type="domain" description="RNA-binding S4" evidence="6">
    <location>
        <begin position="17"/>
        <end position="78"/>
    </location>
</feature>
<evidence type="ECO:0000256" key="2">
    <source>
        <dbReference type="ARBA" id="ARBA00022884"/>
    </source>
</evidence>
<evidence type="ECO:0000313" key="8">
    <source>
        <dbReference type="Proteomes" id="UP001595462"/>
    </source>
</evidence>
<evidence type="ECO:0000256" key="4">
    <source>
        <dbReference type="PIRNR" id="PIRNR016821"/>
    </source>
</evidence>
<dbReference type="SMART" id="SM00363">
    <property type="entry name" value="S4"/>
    <property type="match status" value="1"/>
</dbReference>
<evidence type="ECO:0000313" key="7">
    <source>
        <dbReference type="EMBL" id="MFC3102277.1"/>
    </source>
</evidence>
<evidence type="ECO:0000256" key="5">
    <source>
        <dbReference type="SAM" id="MobiDB-lite"/>
    </source>
</evidence>
<dbReference type="SUPFAM" id="SSF55174">
    <property type="entry name" value="Alpha-L RNA-binding motif"/>
    <property type="match status" value="1"/>
</dbReference>
<evidence type="ECO:0000256" key="3">
    <source>
        <dbReference type="ARBA" id="ARBA00023125"/>
    </source>
</evidence>
<evidence type="ECO:0000256" key="1">
    <source>
        <dbReference type="ARBA" id="ARBA00008396"/>
    </source>
</evidence>
<dbReference type="Pfam" id="PF01479">
    <property type="entry name" value="S4"/>
    <property type="match status" value="1"/>
</dbReference>
<keyword evidence="3 4" id="KW-0238">DNA-binding</keyword>
<dbReference type="Proteomes" id="UP001595462">
    <property type="component" value="Unassembled WGS sequence"/>
</dbReference>
<dbReference type="EMBL" id="JBHRSS010000001">
    <property type="protein sequence ID" value="MFC3102277.1"/>
    <property type="molecule type" value="Genomic_DNA"/>
</dbReference>
<comment type="caution">
    <text evidence="7">The sequence shown here is derived from an EMBL/GenBank/DDBJ whole genome shotgun (WGS) entry which is preliminary data.</text>
</comment>
<organism evidence="7 8">
    <name type="scientific">Salinisphaera aquimarina</name>
    <dbReference type="NCBI Taxonomy" id="2094031"/>
    <lineage>
        <taxon>Bacteria</taxon>
        <taxon>Pseudomonadati</taxon>
        <taxon>Pseudomonadota</taxon>
        <taxon>Gammaproteobacteria</taxon>
        <taxon>Salinisphaerales</taxon>
        <taxon>Salinisphaeraceae</taxon>
        <taxon>Salinisphaera</taxon>
    </lineage>
</organism>
<accession>A0ABV7EHU8</accession>
<dbReference type="InterPro" id="IPR025708">
    <property type="entry name" value="HSP15"/>
</dbReference>
<dbReference type="CDD" id="cd00165">
    <property type="entry name" value="S4"/>
    <property type="match status" value="1"/>
</dbReference>
<dbReference type="InterPro" id="IPR036986">
    <property type="entry name" value="S4_RNA-bd_sf"/>
</dbReference>
<dbReference type="RefSeq" id="WP_380685168.1">
    <property type="nucleotide sequence ID" value="NZ_JBHRSS010000001.1"/>
</dbReference>
<dbReference type="PIRSF" id="PIRSF016821">
    <property type="entry name" value="HSP15"/>
    <property type="match status" value="1"/>
</dbReference>
<comment type="similarity">
    <text evidence="1 4">Belongs to the HSP15 family.</text>
</comment>
<sequence>MSSDSGKQRDVTAKTSVRVDKWLWAARFFKTRSLASQAVKGGKVHVNGHRAKASTGVHVGDRLDITKGEVAFVIDVIDLAEQRGSAERAQQLYAETPASSQERERRSEERRAARVSMPRPSIRPDKKQRRQLRRFKQGE</sequence>
<reference evidence="8" key="1">
    <citation type="journal article" date="2019" name="Int. J. Syst. Evol. Microbiol.">
        <title>The Global Catalogue of Microorganisms (GCM) 10K type strain sequencing project: providing services to taxonomists for standard genome sequencing and annotation.</title>
        <authorList>
            <consortium name="The Broad Institute Genomics Platform"/>
            <consortium name="The Broad Institute Genome Sequencing Center for Infectious Disease"/>
            <person name="Wu L."/>
            <person name="Ma J."/>
        </authorList>
    </citation>
    <scope>NUCLEOTIDE SEQUENCE [LARGE SCALE GENOMIC DNA]</scope>
    <source>
        <strain evidence="8">KCTC 52640</strain>
    </source>
</reference>
<evidence type="ECO:0000259" key="6">
    <source>
        <dbReference type="SMART" id="SM00363"/>
    </source>
</evidence>
<protein>
    <recommendedName>
        <fullName evidence="4">Heat shock protein 15</fullName>
    </recommendedName>
</protein>
<keyword evidence="8" id="KW-1185">Reference proteome</keyword>
<feature type="region of interest" description="Disordered" evidence="5">
    <location>
        <begin position="88"/>
        <end position="139"/>
    </location>
</feature>
<dbReference type="Gene3D" id="3.10.290.10">
    <property type="entry name" value="RNA-binding S4 domain"/>
    <property type="match status" value="1"/>
</dbReference>
<feature type="compositionally biased region" description="Basic residues" evidence="5">
    <location>
        <begin position="126"/>
        <end position="139"/>
    </location>
</feature>